<dbReference type="Proteomes" id="UP000887576">
    <property type="component" value="Unplaced"/>
</dbReference>
<sequence length="387" mass="43521">MGFNRKERLKMVKKIGRKSRPNNAMVHFRMTKIQRKEKNEAEMIRYAEERIRQREGEKMVDSEQYDFDGNQATTTQVVNHNQYKGYTLSIALPGSILNNAQGPEFRTYLAGQIARTCAIFCVDEVIVFDESAQITDSQIDAYYSGAWNGNEKITSDNTECNFHLARLLEYLECPQYLRKHLFPIQRPLKFSGVLNPLDGMHHLRASDLSIPYREGVVLDKYSAKGIVVDVGLQKELEIPVNSKIPPWTRVTVKLDYSNSKHLAGEISNPQQVAEESGIYWGYSVRIAKSLTDALKNQDIIIGTSERGTAIGDTDFPKVIGKRVLIVFGGLAGLESAVDADEKIKATDPADVFPIYINTLPGQGSRVIRTEEAIPITLTTLRNIFTNS</sequence>
<name>A0AC34RQU6_9BILA</name>
<dbReference type="WBParaSite" id="JU765_v2.g935.t1">
    <property type="protein sequence ID" value="JU765_v2.g935.t1"/>
    <property type="gene ID" value="JU765_v2.g935"/>
</dbReference>
<organism evidence="1 2">
    <name type="scientific">Panagrolaimus sp. JU765</name>
    <dbReference type="NCBI Taxonomy" id="591449"/>
    <lineage>
        <taxon>Eukaryota</taxon>
        <taxon>Metazoa</taxon>
        <taxon>Ecdysozoa</taxon>
        <taxon>Nematoda</taxon>
        <taxon>Chromadorea</taxon>
        <taxon>Rhabditida</taxon>
        <taxon>Tylenchina</taxon>
        <taxon>Panagrolaimomorpha</taxon>
        <taxon>Panagrolaimoidea</taxon>
        <taxon>Panagrolaimidae</taxon>
        <taxon>Panagrolaimus</taxon>
    </lineage>
</organism>
<protein>
    <submittedName>
        <fullName evidence="2">RNA methyltransferase</fullName>
    </submittedName>
</protein>
<evidence type="ECO:0000313" key="1">
    <source>
        <dbReference type="Proteomes" id="UP000887576"/>
    </source>
</evidence>
<reference evidence="2" key="1">
    <citation type="submission" date="2022-11" db="UniProtKB">
        <authorList>
            <consortium name="WormBaseParasite"/>
        </authorList>
    </citation>
    <scope>IDENTIFICATION</scope>
</reference>
<proteinExistence type="predicted"/>
<evidence type="ECO:0000313" key="2">
    <source>
        <dbReference type="WBParaSite" id="JU765_v2.g935.t1"/>
    </source>
</evidence>
<accession>A0AC34RQU6</accession>